<feature type="region of interest" description="Disordered" evidence="1">
    <location>
        <begin position="139"/>
        <end position="386"/>
    </location>
</feature>
<feature type="compositionally biased region" description="Low complexity" evidence="1">
    <location>
        <begin position="231"/>
        <end position="257"/>
    </location>
</feature>
<keyword evidence="2" id="KW-1185">Reference proteome</keyword>
<organism evidence="2 3">
    <name type="scientific">Globodera rostochiensis</name>
    <name type="common">Golden nematode worm</name>
    <name type="synonym">Heterodera rostochiensis</name>
    <dbReference type="NCBI Taxonomy" id="31243"/>
    <lineage>
        <taxon>Eukaryota</taxon>
        <taxon>Metazoa</taxon>
        <taxon>Ecdysozoa</taxon>
        <taxon>Nematoda</taxon>
        <taxon>Chromadorea</taxon>
        <taxon>Rhabditida</taxon>
        <taxon>Tylenchina</taxon>
        <taxon>Tylenchomorpha</taxon>
        <taxon>Tylenchoidea</taxon>
        <taxon>Heteroderidae</taxon>
        <taxon>Heteroderinae</taxon>
        <taxon>Globodera</taxon>
    </lineage>
</organism>
<feature type="region of interest" description="Disordered" evidence="1">
    <location>
        <begin position="421"/>
        <end position="462"/>
    </location>
</feature>
<feature type="compositionally biased region" description="Basic residues" evidence="1">
    <location>
        <begin position="72"/>
        <end position="89"/>
    </location>
</feature>
<dbReference type="Proteomes" id="UP000887572">
    <property type="component" value="Unplaced"/>
</dbReference>
<dbReference type="WBParaSite" id="Gr19_v10_g5629.t1">
    <property type="protein sequence ID" value="Gr19_v10_g5629.t1"/>
    <property type="gene ID" value="Gr19_v10_g5629"/>
</dbReference>
<dbReference type="PANTHER" id="PTHR45725:SF18">
    <property type="entry name" value="ORC1-LIKE AAA ATPASE DOMAIN-CONTAINING PROTEIN"/>
    <property type="match status" value="1"/>
</dbReference>
<reference evidence="3" key="1">
    <citation type="submission" date="2022-11" db="UniProtKB">
        <authorList>
            <consortium name="WormBaseParasite"/>
        </authorList>
    </citation>
    <scope>IDENTIFICATION</scope>
</reference>
<feature type="compositionally biased region" description="Pro residues" evidence="1">
    <location>
        <begin position="801"/>
        <end position="817"/>
    </location>
</feature>
<accession>A0A914HYE0</accession>
<feature type="compositionally biased region" description="Low complexity" evidence="1">
    <location>
        <begin position="284"/>
        <end position="293"/>
    </location>
</feature>
<dbReference type="PANTHER" id="PTHR45725">
    <property type="entry name" value="FORMIN HOMOLOGY 2 FAMILY MEMBER"/>
    <property type="match status" value="1"/>
</dbReference>
<feature type="region of interest" description="Disordered" evidence="1">
    <location>
        <begin position="659"/>
        <end position="693"/>
    </location>
</feature>
<dbReference type="AlphaFoldDB" id="A0A914HYE0"/>
<dbReference type="InterPro" id="IPR051425">
    <property type="entry name" value="Formin_Homology"/>
</dbReference>
<feature type="compositionally biased region" description="Low complexity" evidence="1">
    <location>
        <begin position="421"/>
        <end position="435"/>
    </location>
</feature>
<evidence type="ECO:0000313" key="3">
    <source>
        <dbReference type="WBParaSite" id="Gr19_v10_g5629.t1"/>
    </source>
</evidence>
<evidence type="ECO:0000256" key="1">
    <source>
        <dbReference type="SAM" id="MobiDB-lite"/>
    </source>
</evidence>
<evidence type="ECO:0000313" key="2">
    <source>
        <dbReference type="Proteomes" id="UP000887572"/>
    </source>
</evidence>
<protein>
    <submittedName>
        <fullName evidence="3">Uncharacterized protein</fullName>
    </submittedName>
</protein>
<feature type="region of interest" description="Disordered" evidence="1">
    <location>
        <begin position="731"/>
        <end position="761"/>
    </location>
</feature>
<feature type="compositionally biased region" description="Low complexity" evidence="1">
    <location>
        <begin position="355"/>
        <end position="386"/>
    </location>
</feature>
<sequence length="848" mass="93281">MKQLLSKPKPFDNFCLLDSLILINCSPKKSISTCRTACKLSHKFVYIKAMDIDDDIFLGVVAEAAEAEERRQHKRERKERKRARKEAKRARKEAAAMAQLPQHNGADDDGGEAIAVEAAEEDAVMAQDIDEVNDATAAVEAQQIAEDPKERRRQKRERKERKRARKEAKRVRKEAEALTGQGNAEAEKLLRKRLKKKSKKRKKAKEIDEEAAETAPVDTAEDAGASRTQMSTSTSAIQRRTSSTTASATTRVAAASSSDDRTFSARRPVARFRRPYRPLPPRRTSPQLRALPPARRKRPPPSSPTAGEWGTRRRVLPRRASLTPSPPPAVTRARGTLRPLCARSLSPLTPPRAAQQQQQQRERTSSVSASSSAAASSPSSASSRSRSFGLFGQIDLINYDNLFILGPLCLRRRHVRVAVRPVTAASASSSSSSSRSRSDRTYSSDSSNEPKNRRSVRSYGPDASSWRMYEKARAEFLQKKLAAGGQLPAHVRDPKLISTLRRPYIPGGARRTTYGLVRGASGGMTTTTMTISTLRGRGFGRGRGRGRANLRFFTPRPKSEYLDDRGQIDKRKLLEIATENATKLAMEGKLPKGAELVDTIKIKSVEQLATLFRTFRSVLAVFLNTSSTEEAVAVRRMHLAGGHATADDDDYLLLQKVSSGSEEEGDEEERFQRRHESWKRRTQKAKEAGEEEAEADCAAAPFKKPFRLLSSEIKIKIAGSTQKSMSWLQLGKAPLPPPPVAPPTALSATAADGEQQQSSSSLAAFHPSLSAPMLAAALVRPIPKPPVPPVFHSSSSLCDLLPPPPMPPKLTPPPKPPLLIRRSLPEPPKPPVLIRKQSPPKDPTAAEQ</sequence>
<feature type="compositionally biased region" description="Basic and acidic residues" evidence="1">
    <location>
        <begin position="436"/>
        <end position="452"/>
    </location>
</feature>
<feature type="region of interest" description="Disordered" evidence="1">
    <location>
        <begin position="68"/>
        <end position="89"/>
    </location>
</feature>
<name>A0A914HYE0_GLORO</name>
<feature type="compositionally biased region" description="Basic residues" evidence="1">
    <location>
        <begin position="190"/>
        <end position="204"/>
    </location>
</feature>
<feature type="compositionally biased region" description="Basic residues" evidence="1">
    <location>
        <begin position="151"/>
        <end position="172"/>
    </location>
</feature>
<proteinExistence type="predicted"/>
<feature type="region of interest" description="Disordered" evidence="1">
    <location>
        <begin position="792"/>
        <end position="848"/>
    </location>
</feature>